<protein>
    <submittedName>
        <fullName evidence="7">DNA mismatch repair protein MSH2, putative</fullName>
    </submittedName>
</protein>
<keyword evidence="2" id="KW-0547">Nucleotide-binding</keyword>
<dbReference type="Pfam" id="PF05190">
    <property type="entry name" value="MutS_IV"/>
    <property type="match status" value="1"/>
</dbReference>
<evidence type="ECO:0000256" key="3">
    <source>
        <dbReference type="ARBA" id="ARBA00022840"/>
    </source>
</evidence>
<evidence type="ECO:0000313" key="8">
    <source>
        <dbReference type="Proteomes" id="UP001497744"/>
    </source>
</evidence>
<evidence type="ECO:0000313" key="7">
    <source>
        <dbReference type="EMBL" id="GIX63945.1"/>
    </source>
</evidence>
<accession>A0AAV4LWG3</accession>
<evidence type="ECO:0000256" key="1">
    <source>
        <dbReference type="ARBA" id="ARBA00006271"/>
    </source>
</evidence>
<dbReference type="Proteomes" id="UP001497744">
    <property type="component" value="Unassembled WGS sequence"/>
</dbReference>
<dbReference type="Gene3D" id="3.30.420.110">
    <property type="entry name" value="MutS, connector domain"/>
    <property type="match status" value="1"/>
</dbReference>
<dbReference type="InterPro" id="IPR007861">
    <property type="entry name" value="DNA_mismatch_repair_MutS_clamp"/>
</dbReference>
<comment type="caution">
    <text evidence="7">The sequence shown here is derived from an EMBL/GenBank/DDBJ whole genome shotgun (WGS) entry which is preliminary data.</text>
</comment>
<dbReference type="AlphaFoldDB" id="A0AAV4LWG3"/>
<dbReference type="PROSITE" id="PS00486">
    <property type="entry name" value="DNA_MISMATCH_REPAIR_2"/>
    <property type="match status" value="1"/>
</dbReference>
<dbReference type="RefSeq" id="XP_067716014.1">
    <property type="nucleotide sequence ID" value="XM_067859913.1"/>
</dbReference>
<dbReference type="Pfam" id="PF05192">
    <property type="entry name" value="MutS_III"/>
    <property type="match status" value="1"/>
</dbReference>
<feature type="domain" description="DNA mismatch repair proteins mutS family" evidence="6">
    <location>
        <begin position="600"/>
        <end position="616"/>
    </location>
</feature>
<dbReference type="GO" id="GO:0006298">
    <property type="term" value="P:mismatch repair"/>
    <property type="evidence" value="ECO:0007669"/>
    <property type="project" value="InterPro"/>
</dbReference>
<evidence type="ECO:0000259" key="6">
    <source>
        <dbReference type="PROSITE" id="PS00486"/>
    </source>
</evidence>
<dbReference type="InterPro" id="IPR011184">
    <property type="entry name" value="DNA_mismatch_repair_Msh2"/>
</dbReference>
<dbReference type="GO" id="GO:0032301">
    <property type="term" value="C:MutSalpha complex"/>
    <property type="evidence" value="ECO:0007669"/>
    <property type="project" value="TreeGrafter"/>
</dbReference>
<dbReference type="SUPFAM" id="SSF52540">
    <property type="entry name" value="P-loop containing nucleoside triphosphate hydrolases"/>
    <property type="match status" value="1"/>
</dbReference>
<dbReference type="InterPro" id="IPR000432">
    <property type="entry name" value="DNA_mismatch_repair_MutS_C"/>
</dbReference>
<dbReference type="InterPro" id="IPR036678">
    <property type="entry name" value="MutS_con_dom_sf"/>
</dbReference>
<dbReference type="SMART" id="SM00534">
    <property type="entry name" value="MUTSac"/>
    <property type="match status" value="1"/>
</dbReference>
<dbReference type="InterPro" id="IPR027417">
    <property type="entry name" value="P-loop_NTPase"/>
</dbReference>
<sequence length="749" mass="84570">MLNSSLQVTEISDNEYFTLLESIILQVGPTVCTLCTPKDPIDIKRLKHILSLCNVQCLNHTFSNVNDGITTVEEMKIKNTLEYLLGKDDHVRNHTKLLSMQVAMRALVDVFDNFHLVKHATCKNKFHLEQYKVDNYLSMDRAAFASLSILPNISSYSGESDTTTLFGLLNKCRTKIGTRRLRMWVSQPLTDVQEINKRHDCVEAFKVNLYKTMQAECLRKVPDLDAIVMKLRTVEGAGEWGNKHKSSITFEDLVRLYDCIIAVNRMVQYVLVPYDGKHAETIKTMFTEPLLNISSLFETYLRLVEKTVDLKEAEKRNYVINRNFDRTLVVVGNKLDKVRDDMEALRSSLEDEIFYRSTKARRGNSLKLVECNNAGFLFRVSKKDQTLVHQTDGLSSSVEKVRLNKNEYLFTTPQLRQLCTKFKSAQQEYDKAQTALVKKAFKVAATYWILIERFANVIATLDILSGFAEVAATLNYVRPVIDLENREINLVAARHPLVECGLLTRVFVPNDLLMTRESSRVHITTGPNMGGKSTYIRQVGVIAVMNQIGSFVPCTSAKLPVFKHILCRVGASDIQLRGVSTFLAEMVEAAAILKTANEHSLAIIDELGRGTSTYDGFGLAWAIIVDLIQNAKSFCLCATHFHEMGDLAKEYAGVVNKYVSAKYIEETKKMVFLYEIKDGICQDSYAINVAEIALFPPDVIANAQKKLDELEDVNKGADASKLQCLMSSKSFEEFRETLPKVLTDLKVAE</sequence>
<dbReference type="SMART" id="SM00533">
    <property type="entry name" value="MUTSd"/>
    <property type="match status" value="1"/>
</dbReference>
<evidence type="ECO:0000256" key="5">
    <source>
        <dbReference type="ARBA" id="ARBA00023204"/>
    </source>
</evidence>
<keyword evidence="3" id="KW-0067">ATP-binding</keyword>
<keyword evidence="4" id="KW-0238">DNA-binding</keyword>
<keyword evidence="8" id="KW-1185">Reference proteome</keyword>
<organism evidence="7 8">
    <name type="scientific">Babesia caballi</name>
    <dbReference type="NCBI Taxonomy" id="5871"/>
    <lineage>
        <taxon>Eukaryota</taxon>
        <taxon>Sar</taxon>
        <taxon>Alveolata</taxon>
        <taxon>Apicomplexa</taxon>
        <taxon>Aconoidasida</taxon>
        <taxon>Piroplasmida</taxon>
        <taxon>Babesiidae</taxon>
        <taxon>Babesia</taxon>
    </lineage>
</organism>
<evidence type="ECO:0000256" key="4">
    <source>
        <dbReference type="ARBA" id="ARBA00023125"/>
    </source>
</evidence>
<dbReference type="GO" id="GO:0005524">
    <property type="term" value="F:ATP binding"/>
    <property type="evidence" value="ECO:0007669"/>
    <property type="project" value="UniProtKB-KW"/>
</dbReference>
<keyword evidence="5" id="KW-0234">DNA repair</keyword>
<dbReference type="GO" id="GO:0006312">
    <property type="term" value="P:mitotic recombination"/>
    <property type="evidence" value="ECO:0007669"/>
    <property type="project" value="TreeGrafter"/>
</dbReference>
<reference evidence="7 8" key="1">
    <citation type="submission" date="2021-06" db="EMBL/GenBank/DDBJ databases">
        <title>Genome sequence of Babesia caballi.</title>
        <authorList>
            <person name="Yamagishi J."/>
            <person name="Kidaka T."/>
            <person name="Ochi A."/>
        </authorList>
    </citation>
    <scope>NUCLEOTIDE SEQUENCE [LARGE SCALE GENOMIC DNA]</scope>
    <source>
        <strain evidence="7">USDA-D6B2</strain>
    </source>
</reference>
<keyword evidence="5" id="KW-0227">DNA damage</keyword>
<dbReference type="GO" id="GO:0030983">
    <property type="term" value="F:mismatched DNA binding"/>
    <property type="evidence" value="ECO:0007669"/>
    <property type="project" value="InterPro"/>
</dbReference>
<dbReference type="Gene3D" id="3.40.50.300">
    <property type="entry name" value="P-loop containing nucleotide triphosphate hydrolases"/>
    <property type="match status" value="1"/>
</dbReference>
<proteinExistence type="inferred from homology"/>
<dbReference type="SUPFAM" id="SSF48334">
    <property type="entry name" value="DNA repair protein MutS, domain III"/>
    <property type="match status" value="1"/>
</dbReference>
<dbReference type="InterPro" id="IPR045076">
    <property type="entry name" value="MutS"/>
</dbReference>
<dbReference type="PANTHER" id="PTHR11361">
    <property type="entry name" value="DNA MISMATCH REPAIR PROTEIN MUTS FAMILY MEMBER"/>
    <property type="match status" value="1"/>
</dbReference>
<dbReference type="Gene3D" id="1.10.1420.10">
    <property type="match status" value="2"/>
</dbReference>
<dbReference type="PIRSF" id="PIRSF005813">
    <property type="entry name" value="MSH2"/>
    <property type="match status" value="1"/>
</dbReference>
<dbReference type="Pfam" id="PF00488">
    <property type="entry name" value="MutS_V"/>
    <property type="match status" value="1"/>
</dbReference>
<dbReference type="InterPro" id="IPR036187">
    <property type="entry name" value="DNA_mismatch_repair_MutS_sf"/>
</dbReference>
<dbReference type="GO" id="GO:0140664">
    <property type="term" value="F:ATP-dependent DNA damage sensor activity"/>
    <property type="evidence" value="ECO:0007669"/>
    <property type="project" value="InterPro"/>
</dbReference>
<dbReference type="EMBL" id="BPLF01000003">
    <property type="protein sequence ID" value="GIX63945.1"/>
    <property type="molecule type" value="Genomic_DNA"/>
</dbReference>
<comment type="similarity">
    <text evidence="1">Belongs to the DNA mismatch repair MutS family.</text>
</comment>
<name>A0AAV4LWG3_BABCB</name>
<evidence type="ECO:0000256" key="2">
    <source>
        <dbReference type="ARBA" id="ARBA00022741"/>
    </source>
</evidence>
<dbReference type="InterPro" id="IPR007696">
    <property type="entry name" value="DNA_mismatch_repair_MutS_core"/>
</dbReference>
<gene>
    <name evidence="7" type="ORF">BcabD6B2_33800</name>
</gene>
<dbReference type="PANTHER" id="PTHR11361:SF35">
    <property type="entry name" value="DNA MISMATCH REPAIR PROTEIN MSH2"/>
    <property type="match status" value="1"/>
</dbReference>
<dbReference type="GeneID" id="94195426"/>